<gene>
    <name evidence="3" type="ORF">ACFQO6_01630</name>
</gene>
<feature type="compositionally biased region" description="Low complexity" evidence="1">
    <location>
        <begin position="75"/>
        <end position="89"/>
    </location>
</feature>
<name>A0ABW2MZG6_9ACTN</name>
<feature type="chain" id="PRO_5046046769" evidence="2">
    <location>
        <begin position="27"/>
        <end position="195"/>
    </location>
</feature>
<evidence type="ECO:0000313" key="3">
    <source>
        <dbReference type="EMBL" id="MFC7358952.1"/>
    </source>
</evidence>
<evidence type="ECO:0000313" key="4">
    <source>
        <dbReference type="Proteomes" id="UP001596524"/>
    </source>
</evidence>
<dbReference type="Proteomes" id="UP001596524">
    <property type="component" value="Unassembled WGS sequence"/>
</dbReference>
<feature type="region of interest" description="Disordered" evidence="1">
    <location>
        <begin position="57"/>
        <end position="89"/>
    </location>
</feature>
<organism evidence="3 4">
    <name type="scientific">Nocardioides astragali</name>
    <dbReference type="NCBI Taxonomy" id="1776736"/>
    <lineage>
        <taxon>Bacteria</taxon>
        <taxon>Bacillati</taxon>
        <taxon>Actinomycetota</taxon>
        <taxon>Actinomycetes</taxon>
        <taxon>Propionibacteriales</taxon>
        <taxon>Nocardioidaceae</taxon>
        <taxon>Nocardioides</taxon>
    </lineage>
</organism>
<evidence type="ECO:0000256" key="2">
    <source>
        <dbReference type="SAM" id="SignalP"/>
    </source>
</evidence>
<feature type="signal peptide" evidence="2">
    <location>
        <begin position="1"/>
        <end position="26"/>
    </location>
</feature>
<keyword evidence="2" id="KW-0732">Signal</keyword>
<sequence>MHGKSRTALAVVIAALALIISAGAGATASLMITGKQIKDGSVTTKDVKNRSLKAKDFSAKAKSKLRGPAGPAGPAGPRGATGATGPAGATGLQGLQGLPGLDGLPGVPGLPGLSGFEIVPATVSIAGFGASDSVTGTCPAGKKAISATAGYAAPLAGLLSQVTRTSETAFTARGLNALPVAHLLTLDVVCATIPD</sequence>
<dbReference type="Gene3D" id="1.20.5.320">
    <property type="entry name" value="6-Phosphogluconate Dehydrogenase, domain 3"/>
    <property type="match status" value="1"/>
</dbReference>
<comment type="caution">
    <text evidence="3">The sequence shown here is derived from an EMBL/GenBank/DDBJ whole genome shotgun (WGS) entry which is preliminary data.</text>
</comment>
<keyword evidence="4" id="KW-1185">Reference proteome</keyword>
<protein>
    <submittedName>
        <fullName evidence="3">Collagen-like protein</fullName>
    </submittedName>
</protein>
<evidence type="ECO:0000256" key="1">
    <source>
        <dbReference type="SAM" id="MobiDB-lite"/>
    </source>
</evidence>
<proteinExistence type="predicted"/>
<reference evidence="4" key="1">
    <citation type="journal article" date="2019" name="Int. J. Syst. Evol. Microbiol.">
        <title>The Global Catalogue of Microorganisms (GCM) 10K type strain sequencing project: providing services to taxonomists for standard genome sequencing and annotation.</title>
        <authorList>
            <consortium name="The Broad Institute Genomics Platform"/>
            <consortium name="The Broad Institute Genome Sequencing Center for Infectious Disease"/>
            <person name="Wu L."/>
            <person name="Ma J."/>
        </authorList>
    </citation>
    <scope>NUCLEOTIDE SEQUENCE [LARGE SCALE GENOMIC DNA]</scope>
    <source>
        <strain evidence="4">FCH27</strain>
    </source>
</reference>
<dbReference type="Pfam" id="PF01391">
    <property type="entry name" value="Collagen"/>
    <property type="match status" value="1"/>
</dbReference>
<accession>A0ABW2MZG6</accession>
<dbReference type="RefSeq" id="WP_305122272.1">
    <property type="nucleotide sequence ID" value="NZ_JAFMZM010000003.1"/>
</dbReference>
<dbReference type="InterPro" id="IPR008160">
    <property type="entry name" value="Collagen"/>
</dbReference>
<dbReference type="EMBL" id="JBHTCH010000001">
    <property type="protein sequence ID" value="MFC7358952.1"/>
    <property type="molecule type" value="Genomic_DNA"/>
</dbReference>